<dbReference type="PANTHER" id="PTHR33598:SF2">
    <property type="entry name" value="MAR-BINDING FILAMENT-LIKE PROTEIN"/>
    <property type="match status" value="1"/>
</dbReference>
<dbReference type="InterPro" id="IPR008479">
    <property type="entry name" value="DUF760"/>
</dbReference>
<dbReference type="AlphaFoldDB" id="A0A2N9JAF1"/>
<proteinExistence type="predicted"/>
<accession>A0A2N9JAF1</accession>
<reference evidence="2" key="1">
    <citation type="submission" date="2018-02" db="EMBL/GenBank/DDBJ databases">
        <authorList>
            <person name="Cohen D.B."/>
            <person name="Kent A.D."/>
        </authorList>
    </citation>
    <scope>NUCLEOTIDE SEQUENCE</scope>
</reference>
<evidence type="ECO:0000313" key="2">
    <source>
        <dbReference type="EMBL" id="SPD33530.1"/>
    </source>
</evidence>
<keyword evidence="1" id="KW-1133">Transmembrane helix</keyword>
<sequence length="241" mass="26617">MELREVKRKSAALQMQQFVGEEKNDLLDYLRSLQPEKNGKCKFAKAVVIWLFDFSVSVLPTVAVSMLCELIAITSPFSSQVSMSYSSIGTSSSHNNGMEDKVVGMKCGLWLTFGLHSARYQVAELSEPTSPELKEIIHSVVHGLLATLSPKMHSKAPPLSENSPTGTVNVGGEDCAELVENTSLQFQPLISLTRDYLARLLFWCMLLGHYLRGLEYRMELMELLSLPSNAENEASGGEQVA</sequence>
<keyword evidence="1" id="KW-0812">Transmembrane</keyword>
<protein>
    <submittedName>
        <fullName evidence="2">Uncharacterized protein</fullName>
    </submittedName>
</protein>
<name>A0A2N9JAF1_FAGSY</name>
<evidence type="ECO:0000256" key="1">
    <source>
        <dbReference type="SAM" id="Phobius"/>
    </source>
</evidence>
<dbReference type="Pfam" id="PF05542">
    <property type="entry name" value="DUF760"/>
    <property type="match status" value="1"/>
</dbReference>
<feature type="transmembrane region" description="Helical" evidence="1">
    <location>
        <begin position="47"/>
        <end position="73"/>
    </location>
</feature>
<dbReference type="EMBL" id="OIVN01006459">
    <property type="protein sequence ID" value="SPD33530.1"/>
    <property type="molecule type" value="Genomic_DNA"/>
</dbReference>
<organism evidence="2">
    <name type="scientific">Fagus sylvatica</name>
    <name type="common">Beechnut</name>
    <dbReference type="NCBI Taxonomy" id="28930"/>
    <lineage>
        <taxon>Eukaryota</taxon>
        <taxon>Viridiplantae</taxon>
        <taxon>Streptophyta</taxon>
        <taxon>Embryophyta</taxon>
        <taxon>Tracheophyta</taxon>
        <taxon>Spermatophyta</taxon>
        <taxon>Magnoliopsida</taxon>
        <taxon>eudicotyledons</taxon>
        <taxon>Gunneridae</taxon>
        <taxon>Pentapetalae</taxon>
        <taxon>rosids</taxon>
        <taxon>fabids</taxon>
        <taxon>Fagales</taxon>
        <taxon>Fagaceae</taxon>
        <taxon>Fagus</taxon>
    </lineage>
</organism>
<dbReference type="PANTHER" id="PTHR33598">
    <property type="entry name" value="OS02G0833400 PROTEIN"/>
    <property type="match status" value="1"/>
</dbReference>
<keyword evidence="1" id="KW-0472">Membrane</keyword>
<gene>
    <name evidence="2" type="ORF">FSB_LOCUS61412</name>
</gene>